<dbReference type="EMBL" id="OX465080">
    <property type="protein sequence ID" value="CAI9281317.1"/>
    <property type="molecule type" value="Genomic_DNA"/>
</dbReference>
<keyword evidence="2" id="KW-1185">Reference proteome</keyword>
<evidence type="ECO:0000313" key="2">
    <source>
        <dbReference type="Proteomes" id="UP001177003"/>
    </source>
</evidence>
<organism evidence="1 2">
    <name type="scientific">Lactuca saligna</name>
    <name type="common">Willowleaf lettuce</name>
    <dbReference type="NCBI Taxonomy" id="75948"/>
    <lineage>
        <taxon>Eukaryota</taxon>
        <taxon>Viridiplantae</taxon>
        <taxon>Streptophyta</taxon>
        <taxon>Embryophyta</taxon>
        <taxon>Tracheophyta</taxon>
        <taxon>Spermatophyta</taxon>
        <taxon>Magnoliopsida</taxon>
        <taxon>eudicotyledons</taxon>
        <taxon>Gunneridae</taxon>
        <taxon>Pentapetalae</taxon>
        <taxon>asterids</taxon>
        <taxon>campanulids</taxon>
        <taxon>Asterales</taxon>
        <taxon>Asteraceae</taxon>
        <taxon>Cichorioideae</taxon>
        <taxon>Cichorieae</taxon>
        <taxon>Lactucinae</taxon>
        <taxon>Lactuca</taxon>
    </lineage>
</organism>
<accession>A0AA35YWT8</accession>
<dbReference type="AlphaFoldDB" id="A0AA35YWT8"/>
<protein>
    <submittedName>
        <fullName evidence="1">Uncharacterized protein</fullName>
    </submittedName>
</protein>
<evidence type="ECO:0000313" key="1">
    <source>
        <dbReference type="EMBL" id="CAI9281317.1"/>
    </source>
</evidence>
<proteinExistence type="predicted"/>
<name>A0AA35YWT8_LACSI</name>
<gene>
    <name evidence="1" type="ORF">LSALG_LOCUS21022</name>
</gene>
<reference evidence="1" key="1">
    <citation type="submission" date="2023-04" db="EMBL/GenBank/DDBJ databases">
        <authorList>
            <person name="Vijverberg K."/>
            <person name="Xiong W."/>
            <person name="Schranz E."/>
        </authorList>
    </citation>
    <scope>NUCLEOTIDE SEQUENCE</scope>
</reference>
<sequence>MRVGGTYLAIMPTPTPFHPPADISFTLVSLPCVFLLATAEASRRTPSLLHRKVSMVVGWSIAVTNHQTSTVVSIVAGGGGRRWSIVQSEAAGDKS</sequence>
<dbReference type="Proteomes" id="UP001177003">
    <property type="component" value="Chromosome 4"/>
</dbReference>